<feature type="domain" description="Integrase catalytic" evidence="10">
    <location>
        <begin position="676"/>
        <end position="832"/>
    </location>
</feature>
<dbReference type="PROSITE" id="PS50878">
    <property type="entry name" value="RT_POL"/>
    <property type="match status" value="1"/>
</dbReference>
<dbReference type="GO" id="GO:0016779">
    <property type="term" value="F:nucleotidyltransferase activity"/>
    <property type="evidence" value="ECO:0007669"/>
    <property type="project" value="UniProtKB-KW"/>
</dbReference>
<keyword evidence="5" id="KW-0540">Nuclease</keyword>
<proteinExistence type="inferred from homology"/>
<sequence>MVQDLRAVNQAVDSRAPCVPDPHTLLNQLEPDKQWFTVVDLSNAFFSIPIAKESQGWFGFTYQMKKYTYTRLPQGFCDSPTIFSQEINNCLADFDIPEHSQVLVYVDDILIASDMEQNNKQTAVALFKHLHRTGNKASLSKLQWAKQRVTFLGHDLVPEGRLLTADRKKSILDAPKPQTKQQMMQFLGLCNYCRLWIPNYAQITQPLLDLIYQTPMTMKQEIRWTPEGEETFTSLKQALVGTTVLSLPDYKKEFVQTVDCKESFMTSMLAQKVGGRFKPVAYYSKRLDPVACALPTCVRAVCAAALAVQASAEVVLFHPLRLLVPHAVDMLLTQNKMTFLSPARHLSVISTLMSQPHITVQRCTTLNPSTLIPSPEDGEQHSCAENTEQQCKPRPDLIDVALEKGEVWFVDGSCSKTPTGQTQTGFAIVTQDTIVKAGKLPSHFSAQAAEIVALTQACKEGQDKDLTVYTDSQYAFSTLHFFAAQWARRGMTTSTGKSVEHATLLTALLEAVLLPKTLAVCKCAAHTKGKDPISRGNAFADKIAKEAAEGKHGILVLTVQDTETATPFDLQVLTDMQQNAPTPEQTLWVKHGAVKVDGIYRIQNKPCLPRSLFHTAAVLSHGPCHVSTGGMVKVVEQHFYAHGFNTYSKNFCRACLICCKHNVQGNVRPKRGQFPQAKHPFQFLHMDFIELNKCNNYKYCLVLICPFSKWVEIVPSKHADALTVAKAICKYILPEHGIPEVIYSDNGAHFVNDIIKQMAIHLGITLKNHCSYHPQSAGLVERTNGTIKLRLKKTMEQTGRPWPECLDLVKTYMRITPTGDGLTPFEIIHGRPFVLPIFTDVIEKPEDTYTLADWMCRMLKEKEVVNANNLPDGDLSSQDSAIKPGDQILIKVIKRKNWSYPRWEGPYIVLLTTPTAVKIAERATWIHQSHCKRVIPLVGTA</sequence>
<dbReference type="Gene3D" id="3.10.10.10">
    <property type="entry name" value="HIV Type 1 Reverse Transcriptase, subunit A, domain 1"/>
    <property type="match status" value="1"/>
</dbReference>
<dbReference type="Gene3D" id="2.30.30.850">
    <property type="match status" value="1"/>
</dbReference>
<dbReference type="SUPFAM" id="SSF56672">
    <property type="entry name" value="DNA/RNA polymerases"/>
    <property type="match status" value="1"/>
</dbReference>
<dbReference type="InterPro" id="IPR043502">
    <property type="entry name" value="DNA/RNA_pol_sf"/>
</dbReference>
<gene>
    <name evidence="11" type="primary">TLN1</name>
</gene>
<dbReference type="GO" id="GO:0003676">
    <property type="term" value="F:nucleic acid binding"/>
    <property type="evidence" value="ECO:0007669"/>
    <property type="project" value="InterPro"/>
</dbReference>
<dbReference type="SUPFAM" id="SSF53098">
    <property type="entry name" value="Ribonuclease H-like"/>
    <property type="match status" value="2"/>
</dbReference>
<evidence type="ECO:0000259" key="10">
    <source>
        <dbReference type="PROSITE" id="PS50994"/>
    </source>
</evidence>
<dbReference type="Pfam" id="PF18697">
    <property type="entry name" value="MLVIN_C"/>
    <property type="match status" value="1"/>
</dbReference>
<dbReference type="Ensembl" id="ENSATET00000082093.1">
    <property type="protein sequence ID" value="ENSATEP00000073201.1"/>
    <property type="gene ID" value="ENSATEG00000033121.1"/>
</dbReference>
<keyword evidence="7" id="KW-0378">Hydrolase</keyword>
<dbReference type="PANTHER" id="PTHR33064:SF37">
    <property type="entry name" value="RIBONUCLEASE H"/>
    <property type="match status" value="1"/>
</dbReference>
<evidence type="ECO:0000256" key="5">
    <source>
        <dbReference type="ARBA" id="ARBA00022722"/>
    </source>
</evidence>
<dbReference type="Pfam" id="PF17919">
    <property type="entry name" value="RT_RNaseH_2"/>
    <property type="match status" value="1"/>
</dbReference>
<evidence type="ECO:0000259" key="8">
    <source>
        <dbReference type="PROSITE" id="PS50878"/>
    </source>
</evidence>
<name>A0AAQ6IEN1_ANATE</name>
<organism evidence="11 12">
    <name type="scientific">Anabas testudineus</name>
    <name type="common">Climbing perch</name>
    <name type="synonym">Anthias testudineus</name>
    <dbReference type="NCBI Taxonomy" id="64144"/>
    <lineage>
        <taxon>Eukaryota</taxon>
        <taxon>Metazoa</taxon>
        <taxon>Chordata</taxon>
        <taxon>Craniata</taxon>
        <taxon>Vertebrata</taxon>
        <taxon>Euteleostomi</taxon>
        <taxon>Actinopterygii</taxon>
        <taxon>Neopterygii</taxon>
        <taxon>Teleostei</taxon>
        <taxon>Neoteleostei</taxon>
        <taxon>Acanthomorphata</taxon>
        <taxon>Anabantaria</taxon>
        <taxon>Anabantiformes</taxon>
        <taxon>Anabantoidei</taxon>
        <taxon>Anabantidae</taxon>
        <taxon>Anabas</taxon>
    </lineage>
</organism>
<dbReference type="CDD" id="cd09273">
    <property type="entry name" value="RNase_HI_RT_Bel"/>
    <property type="match status" value="1"/>
</dbReference>
<evidence type="ECO:0000256" key="6">
    <source>
        <dbReference type="ARBA" id="ARBA00022759"/>
    </source>
</evidence>
<dbReference type="PROSITE" id="PS50994">
    <property type="entry name" value="INTEGRASE"/>
    <property type="match status" value="1"/>
</dbReference>
<dbReference type="InterPro" id="IPR012337">
    <property type="entry name" value="RNaseH-like_sf"/>
</dbReference>
<dbReference type="Pfam" id="PF00078">
    <property type="entry name" value="RVT_1"/>
    <property type="match status" value="1"/>
</dbReference>
<dbReference type="Pfam" id="PF00665">
    <property type="entry name" value="rve"/>
    <property type="match status" value="1"/>
</dbReference>
<evidence type="ECO:0000256" key="7">
    <source>
        <dbReference type="ARBA" id="ARBA00022801"/>
    </source>
</evidence>
<accession>A0AAQ6IEN1</accession>
<evidence type="ECO:0000256" key="3">
    <source>
        <dbReference type="ARBA" id="ARBA00022679"/>
    </source>
</evidence>
<dbReference type="InterPro" id="IPR001584">
    <property type="entry name" value="Integrase_cat-core"/>
</dbReference>
<dbReference type="InterPro" id="IPR043128">
    <property type="entry name" value="Rev_trsase/Diguanyl_cyclase"/>
</dbReference>
<dbReference type="Gene3D" id="3.10.20.370">
    <property type="match status" value="1"/>
</dbReference>
<dbReference type="AlphaFoldDB" id="A0AAQ6IEN1"/>
<dbReference type="Proteomes" id="UP000265040">
    <property type="component" value="Chromosome 18"/>
</dbReference>
<reference evidence="11" key="3">
    <citation type="submission" date="2025-09" db="UniProtKB">
        <authorList>
            <consortium name="Ensembl"/>
        </authorList>
    </citation>
    <scope>IDENTIFICATION</scope>
</reference>
<keyword evidence="4" id="KW-0548">Nucleotidyltransferase</keyword>
<feature type="domain" description="Reverse transcriptase" evidence="8">
    <location>
        <begin position="1"/>
        <end position="156"/>
    </location>
</feature>
<feature type="domain" description="RNase H type-1" evidence="9">
    <location>
        <begin position="402"/>
        <end position="549"/>
    </location>
</feature>
<evidence type="ECO:0000256" key="4">
    <source>
        <dbReference type="ARBA" id="ARBA00022695"/>
    </source>
</evidence>
<dbReference type="GO" id="GO:0004523">
    <property type="term" value="F:RNA-DNA hybrid ribonuclease activity"/>
    <property type="evidence" value="ECO:0007669"/>
    <property type="project" value="UniProtKB-EC"/>
</dbReference>
<dbReference type="FunFam" id="3.30.70.270:FF:000020">
    <property type="entry name" value="Transposon Tf2-6 polyprotein-like Protein"/>
    <property type="match status" value="1"/>
</dbReference>
<dbReference type="Pfam" id="PF00075">
    <property type="entry name" value="RNase_H"/>
    <property type="match status" value="1"/>
</dbReference>
<evidence type="ECO:0000259" key="9">
    <source>
        <dbReference type="PROSITE" id="PS50879"/>
    </source>
</evidence>
<reference evidence="11" key="2">
    <citation type="submission" date="2025-08" db="UniProtKB">
        <authorList>
            <consortium name="Ensembl"/>
        </authorList>
    </citation>
    <scope>IDENTIFICATION</scope>
</reference>
<reference evidence="11 12" key="1">
    <citation type="submission" date="2021-04" db="EMBL/GenBank/DDBJ databases">
        <authorList>
            <consortium name="Wellcome Sanger Institute Data Sharing"/>
        </authorList>
    </citation>
    <scope>NUCLEOTIDE SEQUENCE [LARGE SCALE GENOMIC DNA]</scope>
</reference>
<evidence type="ECO:0000313" key="12">
    <source>
        <dbReference type="Proteomes" id="UP000265040"/>
    </source>
</evidence>
<keyword evidence="12" id="KW-1185">Reference proteome</keyword>
<evidence type="ECO:0000313" key="11">
    <source>
        <dbReference type="Ensembl" id="ENSATEP00000073201.1"/>
    </source>
</evidence>
<dbReference type="InterPro" id="IPR036397">
    <property type="entry name" value="RNaseH_sf"/>
</dbReference>
<keyword evidence="6" id="KW-0255">Endonuclease</keyword>
<dbReference type="InterPro" id="IPR002156">
    <property type="entry name" value="RNaseH_domain"/>
</dbReference>
<dbReference type="PANTHER" id="PTHR33064">
    <property type="entry name" value="POL PROTEIN"/>
    <property type="match status" value="1"/>
</dbReference>
<dbReference type="GO" id="GO:0015074">
    <property type="term" value="P:DNA integration"/>
    <property type="evidence" value="ECO:0007669"/>
    <property type="project" value="InterPro"/>
</dbReference>
<evidence type="ECO:0000256" key="1">
    <source>
        <dbReference type="ARBA" id="ARBA00010879"/>
    </source>
</evidence>
<dbReference type="Gene3D" id="3.30.420.10">
    <property type="entry name" value="Ribonuclease H-like superfamily/Ribonuclease H"/>
    <property type="match status" value="2"/>
</dbReference>
<dbReference type="EC" id="3.1.26.4" evidence="2"/>
<dbReference type="GeneTree" id="ENSGT00940000160750"/>
<dbReference type="Gene3D" id="3.30.70.270">
    <property type="match status" value="1"/>
</dbReference>
<protein>
    <recommendedName>
        <fullName evidence="2">ribonuclease H</fullName>
        <ecNumber evidence="2">3.1.26.4</ecNumber>
    </recommendedName>
</protein>
<evidence type="ECO:0000256" key="2">
    <source>
        <dbReference type="ARBA" id="ARBA00012180"/>
    </source>
</evidence>
<dbReference type="InterPro" id="IPR040643">
    <property type="entry name" value="MLVIN_C"/>
</dbReference>
<dbReference type="InterPro" id="IPR051320">
    <property type="entry name" value="Viral_Replic_Matur_Polypro"/>
</dbReference>
<dbReference type="InterPro" id="IPR041577">
    <property type="entry name" value="RT_RNaseH_2"/>
</dbReference>
<dbReference type="InterPro" id="IPR000477">
    <property type="entry name" value="RT_dom"/>
</dbReference>
<dbReference type="PROSITE" id="PS50879">
    <property type="entry name" value="RNASE_H_1"/>
    <property type="match status" value="1"/>
</dbReference>
<keyword evidence="3" id="KW-0808">Transferase</keyword>
<comment type="similarity">
    <text evidence="1">Belongs to the beta type-B retroviral polymerase family. HERV class-II K(HML-2) pol subfamily.</text>
</comment>